<reference evidence="3" key="1">
    <citation type="journal article" date="2023" name="Mol. Biol. Evol.">
        <title>Third-Generation Sequencing Reveals the Adaptive Role of the Epigenome in Three Deep-Sea Polychaetes.</title>
        <authorList>
            <person name="Perez M."/>
            <person name="Aroh O."/>
            <person name="Sun Y."/>
            <person name="Lan Y."/>
            <person name="Juniper S.K."/>
            <person name="Young C.R."/>
            <person name="Angers B."/>
            <person name="Qian P.Y."/>
        </authorList>
    </citation>
    <scope>NUCLEOTIDE SEQUENCE</scope>
    <source>
        <strain evidence="3">P08H-3</strain>
    </source>
</reference>
<organism evidence="3 4">
    <name type="scientific">Paralvinella palmiformis</name>
    <dbReference type="NCBI Taxonomy" id="53620"/>
    <lineage>
        <taxon>Eukaryota</taxon>
        <taxon>Metazoa</taxon>
        <taxon>Spiralia</taxon>
        <taxon>Lophotrochozoa</taxon>
        <taxon>Annelida</taxon>
        <taxon>Polychaeta</taxon>
        <taxon>Sedentaria</taxon>
        <taxon>Canalipalpata</taxon>
        <taxon>Terebellida</taxon>
        <taxon>Terebelliformia</taxon>
        <taxon>Alvinellidae</taxon>
        <taxon>Paralvinella</taxon>
    </lineage>
</organism>
<comment type="caution">
    <text evidence="3">The sequence shown here is derived from an EMBL/GenBank/DDBJ whole genome shotgun (WGS) entry which is preliminary data.</text>
</comment>
<evidence type="ECO:0000256" key="1">
    <source>
        <dbReference type="SAM" id="MobiDB-lite"/>
    </source>
</evidence>
<feature type="transmembrane region" description="Helical" evidence="2">
    <location>
        <begin position="169"/>
        <end position="191"/>
    </location>
</feature>
<gene>
    <name evidence="3" type="ORF">LSH36_258g05078</name>
</gene>
<proteinExistence type="predicted"/>
<keyword evidence="2" id="KW-0812">Transmembrane</keyword>
<dbReference type="Proteomes" id="UP001208570">
    <property type="component" value="Unassembled WGS sequence"/>
</dbReference>
<dbReference type="EMBL" id="JAODUP010000258">
    <property type="protein sequence ID" value="KAK2154771.1"/>
    <property type="molecule type" value="Genomic_DNA"/>
</dbReference>
<name>A0AAD9JKI4_9ANNE</name>
<evidence type="ECO:0008006" key="5">
    <source>
        <dbReference type="Google" id="ProtNLM"/>
    </source>
</evidence>
<accession>A0AAD9JKI4</accession>
<keyword evidence="2" id="KW-1133">Transmembrane helix</keyword>
<dbReference type="AlphaFoldDB" id="A0AAD9JKI4"/>
<evidence type="ECO:0000313" key="3">
    <source>
        <dbReference type="EMBL" id="KAK2154771.1"/>
    </source>
</evidence>
<sequence length="613" mass="67753">MDYKHKHLLYFTWKTNRDSGGVYPHSVTSNNVVALVQDRLEEFGRKVPLEYNSVTPTLGPFGRSWKMMSGRNSIAYVVKRSRPELEIGQHIVTTTGGYPYPEQVHQDAVPQGLLRYIPFRFHPLYGYSPFQSMSSENLNVTNLGKSEFVTRRSGRRPYEHSRCRPRKRLLIIAMTSIAVLTLLGAIAYLTYHFTNDIRKDDTLYGTLRLRTLDYEPKYEDLGSPAAVNLSRLLCDWLLNDITPQVQLGVEFKACSITGYRKGSLLAAFELEIIIVGKSEEKKKPEIKDIIKTLLRVIYSSRINVPGLDICVAYIDIIEGTKYICDEPTTQEISTTTTTVNGLTTTAEIKPETVNSVSEAAIVLSETTTNKHQQTTVLTERMTTFVSETPTISEPRTATDKTFTTATVQQSGGAQPEYTTIPVKTTTTTQEAYITSPKIVTATTTRVSATTEYDGTTAAAATPSTQGSIASSRTISNTAVNPAFKATTDGMSSASSRPSNTTLKSDTKTAEMTSTVYQMSDQTGDQKPQGESTTVYLRTTTEQKLSTNQDSAITLSSQSLFSTTGSITDQTNTITTELSGSHPITGRRLVSPRRLISPQRLVNPQQLVSPLRKI</sequence>
<evidence type="ECO:0000313" key="4">
    <source>
        <dbReference type="Proteomes" id="UP001208570"/>
    </source>
</evidence>
<feature type="region of interest" description="Disordered" evidence="1">
    <location>
        <begin position="486"/>
        <end position="507"/>
    </location>
</feature>
<feature type="compositionally biased region" description="Polar residues" evidence="1">
    <location>
        <begin position="488"/>
        <end position="507"/>
    </location>
</feature>
<keyword evidence="2" id="KW-0472">Membrane</keyword>
<protein>
    <recommendedName>
        <fullName evidence="5">SEA domain-containing protein</fullName>
    </recommendedName>
</protein>
<keyword evidence="4" id="KW-1185">Reference proteome</keyword>
<evidence type="ECO:0000256" key="2">
    <source>
        <dbReference type="SAM" id="Phobius"/>
    </source>
</evidence>